<dbReference type="RefSeq" id="WP_092793672.1">
    <property type="nucleotide sequence ID" value="NZ_FOPC01000014.1"/>
</dbReference>
<gene>
    <name evidence="3" type="ORF">SAMN04487988_11441</name>
</gene>
<dbReference type="InterPro" id="IPR000305">
    <property type="entry name" value="GIY-YIG_endonuc"/>
</dbReference>
<name>A0A1I2WV24_9BACT</name>
<evidence type="ECO:0000259" key="2">
    <source>
        <dbReference type="PROSITE" id="PS50164"/>
    </source>
</evidence>
<dbReference type="Pfam" id="PF01541">
    <property type="entry name" value="GIY-YIG"/>
    <property type="match status" value="1"/>
</dbReference>
<dbReference type="SUPFAM" id="SSF82771">
    <property type="entry name" value="GIY-YIG endonuclease"/>
    <property type="match status" value="1"/>
</dbReference>
<dbReference type="PANTHER" id="PTHR34477">
    <property type="entry name" value="UPF0213 PROTEIN YHBQ"/>
    <property type="match status" value="1"/>
</dbReference>
<reference evidence="4" key="1">
    <citation type="submission" date="2016-10" db="EMBL/GenBank/DDBJ databases">
        <authorList>
            <person name="Varghese N."/>
            <person name="Submissions S."/>
        </authorList>
    </citation>
    <scope>NUCLEOTIDE SEQUENCE [LARGE SCALE GENOMIC DNA]</scope>
    <source>
        <strain evidence="4">DSM 19315</strain>
    </source>
</reference>
<protein>
    <submittedName>
        <fullName evidence="3">Putative endonuclease</fullName>
    </submittedName>
</protein>
<dbReference type="InterPro" id="IPR035901">
    <property type="entry name" value="GIY-YIG_endonuc_sf"/>
</dbReference>
<feature type="domain" description="GIY-YIG" evidence="2">
    <location>
        <begin position="1"/>
        <end position="78"/>
    </location>
</feature>
<keyword evidence="3" id="KW-0255">Endonuclease</keyword>
<dbReference type="AlphaFoldDB" id="A0A1I2WV24"/>
<dbReference type="InterPro" id="IPR050190">
    <property type="entry name" value="UPF0213_domain"/>
</dbReference>
<dbReference type="PANTHER" id="PTHR34477:SF5">
    <property type="entry name" value="BSL5627 PROTEIN"/>
    <property type="match status" value="1"/>
</dbReference>
<dbReference type="GO" id="GO:0004519">
    <property type="term" value="F:endonuclease activity"/>
    <property type="evidence" value="ECO:0007669"/>
    <property type="project" value="UniProtKB-KW"/>
</dbReference>
<proteinExistence type="inferred from homology"/>
<sequence length="85" mass="9987">MEYFVYIIQSELDGTLYVGSSKDPISRLEKHNRPHKGFTARKQPWKLLYAEKFPSKKDALIREKFLKAQKSRAFLWNLIQNQSAG</sequence>
<evidence type="ECO:0000313" key="3">
    <source>
        <dbReference type="EMBL" id="SFH04449.1"/>
    </source>
</evidence>
<keyword evidence="3" id="KW-0378">Hydrolase</keyword>
<dbReference type="STRING" id="435880.SAMN04487988_11441"/>
<organism evidence="3 4">
    <name type="scientific">Algoriphagus hitonicola</name>
    <dbReference type="NCBI Taxonomy" id="435880"/>
    <lineage>
        <taxon>Bacteria</taxon>
        <taxon>Pseudomonadati</taxon>
        <taxon>Bacteroidota</taxon>
        <taxon>Cytophagia</taxon>
        <taxon>Cytophagales</taxon>
        <taxon>Cyclobacteriaceae</taxon>
        <taxon>Algoriphagus</taxon>
    </lineage>
</organism>
<dbReference type="PROSITE" id="PS50164">
    <property type="entry name" value="GIY_YIG"/>
    <property type="match status" value="1"/>
</dbReference>
<dbReference type="Proteomes" id="UP000199642">
    <property type="component" value="Unassembled WGS sequence"/>
</dbReference>
<evidence type="ECO:0000313" key="4">
    <source>
        <dbReference type="Proteomes" id="UP000199642"/>
    </source>
</evidence>
<evidence type="ECO:0000256" key="1">
    <source>
        <dbReference type="ARBA" id="ARBA00007435"/>
    </source>
</evidence>
<comment type="similarity">
    <text evidence="1">Belongs to the UPF0213 family.</text>
</comment>
<dbReference type="CDD" id="cd10449">
    <property type="entry name" value="GIY-YIG_SLX1_like"/>
    <property type="match status" value="1"/>
</dbReference>
<accession>A0A1I2WV24</accession>
<keyword evidence="4" id="KW-1185">Reference proteome</keyword>
<keyword evidence="3" id="KW-0540">Nuclease</keyword>
<dbReference type="Gene3D" id="3.40.1440.10">
    <property type="entry name" value="GIY-YIG endonuclease"/>
    <property type="match status" value="1"/>
</dbReference>
<dbReference type="EMBL" id="FOPC01000014">
    <property type="protein sequence ID" value="SFH04449.1"/>
    <property type="molecule type" value="Genomic_DNA"/>
</dbReference>
<dbReference type="OrthoDB" id="1203060at2"/>